<proteinExistence type="inferred from homology"/>
<comment type="caution">
    <text evidence="15">The sequence shown here is derived from an EMBL/GenBank/DDBJ whole genome shotgun (WGS) entry which is preliminary data.</text>
</comment>
<name>A0ABT4Q347_9BACL</name>
<evidence type="ECO:0000313" key="16">
    <source>
        <dbReference type="Proteomes" id="UP001527882"/>
    </source>
</evidence>
<evidence type="ECO:0000256" key="10">
    <source>
        <dbReference type="ARBA" id="ARBA00030803"/>
    </source>
</evidence>
<evidence type="ECO:0000256" key="3">
    <source>
        <dbReference type="ARBA" id="ARBA00022475"/>
    </source>
</evidence>
<feature type="domain" description="Putative zinc-finger" evidence="14">
    <location>
        <begin position="13"/>
        <end position="37"/>
    </location>
</feature>
<dbReference type="InterPro" id="IPR041916">
    <property type="entry name" value="Anti_sigma_zinc_sf"/>
</dbReference>
<evidence type="ECO:0000256" key="5">
    <source>
        <dbReference type="ARBA" id="ARBA00022989"/>
    </source>
</evidence>
<evidence type="ECO:0000256" key="8">
    <source>
        <dbReference type="ARBA" id="ARBA00024438"/>
    </source>
</evidence>
<dbReference type="EMBL" id="JAQAGZ010000001">
    <property type="protein sequence ID" value="MCZ8511309.1"/>
    <property type="molecule type" value="Genomic_DNA"/>
</dbReference>
<dbReference type="InterPro" id="IPR018764">
    <property type="entry name" value="RskA_C"/>
</dbReference>
<gene>
    <name evidence="15" type="ORF">O9H85_02420</name>
</gene>
<evidence type="ECO:0000313" key="15">
    <source>
        <dbReference type="EMBL" id="MCZ8511309.1"/>
    </source>
</evidence>
<dbReference type="PANTHER" id="PTHR37461:SF1">
    <property type="entry name" value="ANTI-SIGMA-K FACTOR RSKA"/>
    <property type="match status" value="1"/>
</dbReference>
<dbReference type="InterPro" id="IPR051474">
    <property type="entry name" value="Anti-sigma-K/W_factor"/>
</dbReference>
<feature type="transmembrane region" description="Helical" evidence="12">
    <location>
        <begin position="103"/>
        <end position="125"/>
    </location>
</feature>
<evidence type="ECO:0000256" key="11">
    <source>
        <dbReference type="SAM" id="MobiDB-lite"/>
    </source>
</evidence>
<keyword evidence="3" id="KW-1003">Cell membrane</keyword>
<keyword evidence="4 12" id="KW-0812">Transmembrane</keyword>
<dbReference type="RefSeq" id="WP_269879668.1">
    <property type="nucleotide sequence ID" value="NZ_JAQAGZ010000001.1"/>
</dbReference>
<dbReference type="Pfam" id="PF13490">
    <property type="entry name" value="zf-HC2"/>
    <property type="match status" value="1"/>
</dbReference>
<sequence>MTHQNPCEQRFSYFLQELTPQEAESFERHLVRCADCRKELADLRLAWEAIPCDLEETELPPELKSQVMDAILHAPSGPGASQEQVPPRKVTGRVTGVRRSQRLWPYTAAAALFFAAGALTVWGWIGPGAKHIASPPAVQPAAPQTPSTPQPSAPPAQLVQVMSLKPFDQGMPDASGRVWLMRQGDKDRIVVEMTGLTPNHGEGTYQLWMLKEGKRTNCGTMRIGEKGTGVMTYEIPASEYKFDSLGVTLEPDEKGDQPRGKKVLGT</sequence>
<evidence type="ECO:0000256" key="7">
    <source>
        <dbReference type="ARBA" id="ARBA00024353"/>
    </source>
</evidence>
<reference evidence="15 16" key="1">
    <citation type="submission" date="2022-12" db="EMBL/GenBank/DDBJ databases">
        <title>Draft genome sequence of Paenibacillus sp. dW9.</title>
        <authorList>
            <person name="Choi E.-W."/>
            <person name="Kim D.-U."/>
        </authorList>
    </citation>
    <scope>NUCLEOTIDE SEQUENCE [LARGE SCALE GENOMIC DNA]</scope>
    <source>
        <strain evidence="16">dW9</strain>
    </source>
</reference>
<comment type="subcellular location">
    <subcellularLocation>
        <location evidence="2">Cell membrane</location>
    </subcellularLocation>
    <subcellularLocation>
        <location evidence="1">Membrane</location>
        <topology evidence="1">Single-pass membrane protein</topology>
    </subcellularLocation>
</comment>
<dbReference type="InterPro" id="IPR027383">
    <property type="entry name" value="Znf_put"/>
</dbReference>
<evidence type="ECO:0000259" key="13">
    <source>
        <dbReference type="Pfam" id="PF10099"/>
    </source>
</evidence>
<organism evidence="15 16">
    <name type="scientific">Paenibacillus gyeongsangnamensis</name>
    <dbReference type="NCBI Taxonomy" id="3388067"/>
    <lineage>
        <taxon>Bacteria</taxon>
        <taxon>Bacillati</taxon>
        <taxon>Bacillota</taxon>
        <taxon>Bacilli</taxon>
        <taxon>Bacillales</taxon>
        <taxon>Paenibacillaceae</taxon>
        <taxon>Paenibacillus</taxon>
    </lineage>
</organism>
<feature type="compositionally biased region" description="Low complexity" evidence="11">
    <location>
        <begin position="134"/>
        <end position="145"/>
    </location>
</feature>
<evidence type="ECO:0000256" key="6">
    <source>
        <dbReference type="ARBA" id="ARBA00023136"/>
    </source>
</evidence>
<evidence type="ECO:0000256" key="4">
    <source>
        <dbReference type="ARBA" id="ARBA00022692"/>
    </source>
</evidence>
<evidence type="ECO:0000256" key="9">
    <source>
        <dbReference type="ARBA" id="ARBA00029829"/>
    </source>
</evidence>
<evidence type="ECO:0000259" key="14">
    <source>
        <dbReference type="Pfam" id="PF13490"/>
    </source>
</evidence>
<protein>
    <recommendedName>
        <fullName evidence="8">Anti-sigma-W factor RsiW</fullName>
    </recommendedName>
    <alternativeName>
        <fullName evidence="10">Regulator of SigK</fullName>
    </alternativeName>
    <alternativeName>
        <fullName evidence="9">Sigma-K anti-sigma factor RskA</fullName>
    </alternativeName>
</protein>
<keyword evidence="5 12" id="KW-1133">Transmembrane helix</keyword>
<comment type="similarity">
    <text evidence="7">Belongs to the zinc-associated anti-sigma factor (ZAS) superfamily. Anti-sigma-W factor family.</text>
</comment>
<keyword evidence="6 12" id="KW-0472">Membrane</keyword>
<keyword evidence="16" id="KW-1185">Reference proteome</keyword>
<dbReference type="Pfam" id="PF10099">
    <property type="entry name" value="RskA_C"/>
    <property type="match status" value="1"/>
</dbReference>
<dbReference type="PANTHER" id="PTHR37461">
    <property type="entry name" value="ANTI-SIGMA-K FACTOR RSKA"/>
    <property type="match status" value="1"/>
</dbReference>
<evidence type="ECO:0000256" key="2">
    <source>
        <dbReference type="ARBA" id="ARBA00004236"/>
    </source>
</evidence>
<evidence type="ECO:0000256" key="1">
    <source>
        <dbReference type="ARBA" id="ARBA00004167"/>
    </source>
</evidence>
<accession>A0ABT4Q347</accession>
<evidence type="ECO:0000256" key="12">
    <source>
        <dbReference type="SAM" id="Phobius"/>
    </source>
</evidence>
<feature type="region of interest" description="Disordered" evidence="11">
    <location>
        <begin position="134"/>
        <end position="155"/>
    </location>
</feature>
<feature type="domain" description="Anti-sigma K factor RskA C-terminal" evidence="13">
    <location>
        <begin position="108"/>
        <end position="259"/>
    </location>
</feature>
<dbReference type="Gene3D" id="1.10.10.1320">
    <property type="entry name" value="Anti-sigma factor, zinc-finger domain"/>
    <property type="match status" value="1"/>
</dbReference>
<dbReference type="Proteomes" id="UP001527882">
    <property type="component" value="Unassembled WGS sequence"/>
</dbReference>